<feature type="transmembrane region" description="Helical" evidence="1">
    <location>
        <begin position="104"/>
        <end position="124"/>
    </location>
</feature>
<protein>
    <submittedName>
        <fullName evidence="2">Uncharacterized protein</fullName>
    </submittedName>
</protein>
<dbReference type="RefSeq" id="WP_048382585.1">
    <property type="nucleotide sequence ID" value="NZ_FNRS01000001.1"/>
</dbReference>
<sequence length="139" mass="15660">MLPYIVFYLMFGALCVAANMHFLIVSVPDIVLYTSLASLITLWVTGKYRPRFKPLHDSWRMALASGFILGAIFALLLVLNYFLLSLARDAEGPAYRLLYLTFKGFFLDSLVVASFTSAVHIFLYGQVSIQGRPTPKTKR</sequence>
<dbReference type="EMBL" id="FNRS01000001">
    <property type="protein sequence ID" value="SEC05489.1"/>
    <property type="molecule type" value="Genomic_DNA"/>
</dbReference>
<keyword evidence="5" id="KW-1185">Reference proteome</keyword>
<dbReference type="EMBL" id="JYLA01000006">
    <property type="protein sequence ID" value="KMM84041.1"/>
    <property type="molecule type" value="Genomic_DNA"/>
</dbReference>
<dbReference type="AlphaFoldDB" id="A0A0J6GH60"/>
<dbReference type="Proteomes" id="UP000036395">
    <property type="component" value="Unassembled WGS sequence"/>
</dbReference>
<evidence type="ECO:0000256" key="1">
    <source>
        <dbReference type="SAM" id="Phobius"/>
    </source>
</evidence>
<name>A0A0J6GH60_PSETA</name>
<keyword evidence="1" id="KW-1133">Transmembrane helix</keyword>
<reference evidence="2 4" key="1">
    <citation type="submission" date="2015-02" db="EMBL/GenBank/DDBJ databases">
        <title>Pseudomonas helleri sp. nov. and Pseudomonas weihenstephanensis sp. nov., isolated from raw cows milk.</title>
        <authorList>
            <person name="von Neubeck M."/>
            <person name="Huptas C."/>
            <person name="Wenning M."/>
            <person name="Scherer S."/>
        </authorList>
    </citation>
    <scope>NUCLEOTIDE SEQUENCE [LARGE SCALE GENOMIC DNA]</scope>
    <source>
        <strain evidence="2 4">DSM 21104</strain>
    </source>
</reference>
<dbReference type="PATRIC" id="fig|47884.3.peg.3755"/>
<accession>A0A0J6GH60</accession>
<evidence type="ECO:0000313" key="3">
    <source>
        <dbReference type="EMBL" id="SEC05489.1"/>
    </source>
</evidence>
<reference evidence="3 5" key="2">
    <citation type="submission" date="2016-10" db="EMBL/GenBank/DDBJ databases">
        <authorList>
            <person name="Varghese N."/>
            <person name="Submissions S."/>
        </authorList>
    </citation>
    <scope>NUCLEOTIDE SEQUENCE [LARGE SCALE GENOMIC DNA]</scope>
    <source>
        <strain evidence="3 5">BS3652</strain>
    </source>
</reference>
<organism evidence="2 4">
    <name type="scientific">Pseudomonas taetrolens</name>
    <dbReference type="NCBI Taxonomy" id="47884"/>
    <lineage>
        <taxon>Bacteria</taxon>
        <taxon>Pseudomonadati</taxon>
        <taxon>Pseudomonadota</taxon>
        <taxon>Gammaproteobacteria</taxon>
        <taxon>Pseudomonadales</taxon>
        <taxon>Pseudomonadaceae</taxon>
        <taxon>Pseudomonas</taxon>
    </lineage>
</organism>
<evidence type="ECO:0000313" key="4">
    <source>
        <dbReference type="Proteomes" id="UP000036395"/>
    </source>
</evidence>
<evidence type="ECO:0000313" key="2">
    <source>
        <dbReference type="EMBL" id="KMM84041.1"/>
    </source>
</evidence>
<dbReference type="Proteomes" id="UP000183155">
    <property type="component" value="Unassembled WGS sequence"/>
</dbReference>
<evidence type="ECO:0000313" key="5">
    <source>
        <dbReference type="Proteomes" id="UP000183155"/>
    </source>
</evidence>
<gene>
    <name evidence="3" type="ORF">SAMN04490203_1705</name>
    <name evidence="2" type="ORF">TU78_16380</name>
</gene>
<feature type="transmembrane region" description="Helical" evidence="1">
    <location>
        <begin position="61"/>
        <end position="84"/>
    </location>
</feature>
<comment type="caution">
    <text evidence="2">The sequence shown here is derived from an EMBL/GenBank/DDBJ whole genome shotgun (WGS) entry which is preliminary data.</text>
</comment>
<keyword evidence="1" id="KW-0812">Transmembrane</keyword>
<keyword evidence="1" id="KW-0472">Membrane</keyword>
<feature type="transmembrane region" description="Helical" evidence="1">
    <location>
        <begin position="5"/>
        <end position="24"/>
    </location>
</feature>
<proteinExistence type="predicted"/>